<dbReference type="RefSeq" id="WP_009708812.1">
    <property type="nucleotide sequence ID" value="NZ_CP048103.1"/>
</dbReference>
<evidence type="ECO:0000313" key="5">
    <source>
        <dbReference type="Proteomes" id="UP000186795"/>
    </source>
</evidence>
<dbReference type="InterPro" id="IPR043128">
    <property type="entry name" value="Rev_trsase/Diguanyl_cyclase"/>
</dbReference>
<dbReference type="InterPro" id="IPR013407">
    <property type="entry name" value="CRISPR-assoc_prot_Cmr2"/>
</dbReference>
<dbReference type="EMBL" id="FTOD01000001">
    <property type="protein sequence ID" value="SIS41548.1"/>
    <property type="molecule type" value="Genomic_DNA"/>
</dbReference>
<sequence>MNQQRLHFTLGPVQDFVAQSRRTRDLLASSFLLSYLSGHAMAKVRETGGTILFPVVDEDPLIQAIRGEDGEKPWVGTLPNRFQAILPSGVSPKTYVDDVKNAVEDAWQRIADQVWKCVVEKVAPKGKGTKKIWDRQVKYFWEITWVVGEQDDLLDRRKNWRSQIRPKEPGEKCTLIGNLQELSGYFRHEEQLEFWEALRKNLWDSQHKGFFQQIRENERLSAIGIIKRFFPLLSQEAIGWPLPEKAKGFPSTSYLAALPWVLRAVEEQPELAQAFLTEATSCDIPPTENGTHFSSVQRLIQEHPDLAGITYLNGPSFFESNLTSANYWKSIHSKVNPPVNEKKKEKLQQAHRNLTKSIGSPSSYYALLLMDGDQLGQLLQSKKGTENRGEQVSRSLAQFTTGLSELVAAHDGVTVYAGGDDVLAMLPFHQALSVSVKLRRKYRESFVKEPKATISGALVYAHRTAPLTGLLRYAHHLLDDVAKEACGRDSLAVSVWKTGGPVLTWSAKWETVIGEGRSGEDGSTVLGQWIGPHSEKDPTLFSSGFLFKLREQFAKMADFPVDDQEKEEILKTFLRAEYQRNLEQKKKVSMDELKLRVDPLIDFCMKSRNGNGDANSAEAAIFLRFLRQLEGRQP</sequence>
<evidence type="ECO:0000256" key="2">
    <source>
        <dbReference type="ARBA" id="ARBA00023118"/>
    </source>
</evidence>
<dbReference type="AlphaFoldDB" id="A0A1N7IWS5"/>
<name>A0A1N7IWS5_9BACL</name>
<dbReference type="InterPro" id="IPR000160">
    <property type="entry name" value="GGDEF_dom"/>
</dbReference>
<dbReference type="Gene3D" id="3.30.70.2220">
    <property type="entry name" value="CRISPR-Cas system, Cmr2 subunit, D1 domain, cysteine cluster"/>
    <property type="match status" value="1"/>
</dbReference>
<dbReference type="PROSITE" id="PS50887">
    <property type="entry name" value="GGDEF"/>
    <property type="match status" value="1"/>
</dbReference>
<dbReference type="Pfam" id="PF12469">
    <property type="entry name" value="Cmr2_N"/>
    <property type="match status" value="1"/>
</dbReference>
<dbReference type="Gene3D" id="3.30.70.270">
    <property type="match status" value="1"/>
</dbReference>
<dbReference type="InterPro" id="IPR038242">
    <property type="entry name" value="Cmr2_N"/>
</dbReference>
<protein>
    <submittedName>
        <fullName evidence="4">CRISPR-associated protein, Cmr2 family</fullName>
    </submittedName>
</protein>
<dbReference type="Pfam" id="PF22335">
    <property type="entry name" value="Cas10-Cmr2_palm2"/>
    <property type="match status" value="1"/>
</dbReference>
<accession>A0A1N7IWS5</accession>
<dbReference type="Proteomes" id="UP000186795">
    <property type="component" value="Unassembled WGS sequence"/>
</dbReference>
<dbReference type="GO" id="GO:0000166">
    <property type="term" value="F:nucleotide binding"/>
    <property type="evidence" value="ECO:0007669"/>
    <property type="project" value="UniProtKB-KW"/>
</dbReference>
<evidence type="ECO:0000313" key="4">
    <source>
        <dbReference type="EMBL" id="SIS41548.1"/>
    </source>
</evidence>
<organism evidence="4 5">
    <name type="scientific">Kroppenstedtia eburnea</name>
    <dbReference type="NCBI Taxonomy" id="714067"/>
    <lineage>
        <taxon>Bacteria</taxon>
        <taxon>Bacillati</taxon>
        <taxon>Bacillota</taxon>
        <taxon>Bacilli</taxon>
        <taxon>Bacillales</taxon>
        <taxon>Thermoactinomycetaceae</taxon>
        <taxon>Kroppenstedtia</taxon>
    </lineage>
</organism>
<dbReference type="GO" id="GO:0051607">
    <property type="term" value="P:defense response to virus"/>
    <property type="evidence" value="ECO:0007669"/>
    <property type="project" value="UniProtKB-KW"/>
</dbReference>
<dbReference type="NCBIfam" id="TIGR02577">
    <property type="entry name" value="cas_TM1794_Cmr2"/>
    <property type="match status" value="1"/>
</dbReference>
<evidence type="ECO:0000256" key="1">
    <source>
        <dbReference type="ARBA" id="ARBA00022741"/>
    </source>
</evidence>
<gene>
    <name evidence="4" type="ORF">SAMN05421790_101447</name>
</gene>
<evidence type="ECO:0000259" key="3">
    <source>
        <dbReference type="PROSITE" id="PS50887"/>
    </source>
</evidence>
<keyword evidence="2" id="KW-0051">Antiviral defense</keyword>
<keyword evidence="5" id="KW-1185">Reference proteome</keyword>
<dbReference type="OrthoDB" id="9758700at2"/>
<feature type="domain" description="GGDEF" evidence="3">
    <location>
        <begin position="363"/>
        <end position="496"/>
    </location>
</feature>
<reference evidence="5" key="1">
    <citation type="submission" date="2017-01" db="EMBL/GenBank/DDBJ databases">
        <authorList>
            <person name="Varghese N."/>
            <person name="Submissions S."/>
        </authorList>
    </citation>
    <scope>NUCLEOTIDE SEQUENCE [LARGE SCALE GENOMIC DNA]</scope>
    <source>
        <strain evidence="5">DSM 45196</strain>
    </source>
</reference>
<dbReference type="InterPro" id="IPR024615">
    <property type="entry name" value="CRISPR-assoc_Cmr2_N"/>
</dbReference>
<proteinExistence type="predicted"/>
<keyword evidence="1" id="KW-0547">Nucleotide-binding</keyword>
<dbReference type="InterPro" id="IPR054767">
    <property type="entry name" value="Cas10-Cmr2_palm2"/>
</dbReference>